<dbReference type="Proteomes" id="UP000265882">
    <property type="component" value="Unassembled WGS sequence"/>
</dbReference>
<dbReference type="Gene3D" id="2.30.30.760">
    <property type="match status" value="1"/>
</dbReference>
<accession>A0A3A4P5R0</accession>
<dbReference type="CDD" id="cd11614">
    <property type="entry name" value="SAF_CpaB_FlgA_like"/>
    <property type="match status" value="1"/>
</dbReference>
<sequence>MVNKQVARPLLFCLILLLMLLPVSQVNAVQIEIKKEASIRGDIVRLHDLAAISNPFSETELKKLESTIICAAPPPAETQIVHISDIASALYRAGIPLTDIEMSGARETLVKRDFELLAPEQFLEAFRAHVEHKTGWDRGSFSIQAPKNLSSLVVPVGVRELVVVTAPNESFSGSVSAEFDILINGELFRKVVHRFVVEQYVKALVTTAKLRRGEPAEQGNYKMSDIERSRLSGRPVTDIKQLEGKTALRAINPETPLCMEFFTEPPVFTRGETASLVWGGNGFNIVTKGRVLDAGRVNDIIRVRLPSKKVVRARVTDSGVLEVAY</sequence>
<dbReference type="PANTHER" id="PTHR36307:SF1">
    <property type="entry name" value="FLAGELLA BASAL BODY P-RING FORMATION PROTEIN FLGA"/>
    <property type="match status" value="1"/>
</dbReference>
<feature type="chain" id="PRO_5017310977" evidence="1">
    <location>
        <begin position="29"/>
        <end position="325"/>
    </location>
</feature>
<gene>
    <name evidence="3" type="primary">flgA</name>
    <name evidence="3" type="ORF">C4520_00985</name>
</gene>
<dbReference type="InterPro" id="IPR039246">
    <property type="entry name" value="Flagellar_FlgA"/>
</dbReference>
<dbReference type="EMBL" id="QZKU01000012">
    <property type="protein sequence ID" value="RJP26165.1"/>
    <property type="molecule type" value="Genomic_DNA"/>
</dbReference>
<evidence type="ECO:0000313" key="4">
    <source>
        <dbReference type="Proteomes" id="UP000265882"/>
    </source>
</evidence>
<dbReference type="Gene3D" id="3.90.1210.10">
    <property type="entry name" value="Antifreeze-like/N-acetylneuraminic acid synthase C-terminal domain"/>
    <property type="match status" value="1"/>
</dbReference>
<evidence type="ECO:0000259" key="2">
    <source>
        <dbReference type="Pfam" id="PF13144"/>
    </source>
</evidence>
<keyword evidence="3" id="KW-0282">Flagellum</keyword>
<dbReference type="GO" id="GO:0044780">
    <property type="term" value="P:bacterial-type flagellum assembly"/>
    <property type="evidence" value="ECO:0007669"/>
    <property type="project" value="InterPro"/>
</dbReference>
<keyword evidence="3" id="KW-0969">Cilium</keyword>
<keyword evidence="3" id="KW-0966">Cell projection</keyword>
<dbReference type="InterPro" id="IPR017585">
    <property type="entry name" value="SAF_FlgA"/>
</dbReference>
<dbReference type="PANTHER" id="PTHR36307">
    <property type="entry name" value="FLAGELLA BASAL BODY P-RING FORMATION PROTEIN FLGA"/>
    <property type="match status" value="1"/>
</dbReference>
<name>A0A3A4P5R0_ABYX5</name>
<organism evidence="3 4">
    <name type="scientific">Abyssobacteria bacterium (strain SURF_5)</name>
    <dbReference type="NCBI Taxonomy" id="2093360"/>
    <lineage>
        <taxon>Bacteria</taxon>
        <taxon>Pseudomonadati</taxon>
        <taxon>Candidatus Hydrogenedentota</taxon>
        <taxon>Candidatus Abyssobacteria</taxon>
    </lineage>
</organism>
<evidence type="ECO:0000313" key="3">
    <source>
        <dbReference type="EMBL" id="RJP26165.1"/>
    </source>
</evidence>
<proteinExistence type="predicted"/>
<reference evidence="3 4" key="1">
    <citation type="journal article" date="2017" name="ISME J.">
        <title>Energy and carbon metabolisms in a deep terrestrial subsurface fluid microbial community.</title>
        <authorList>
            <person name="Momper L."/>
            <person name="Jungbluth S.P."/>
            <person name="Lee M.D."/>
            <person name="Amend J.P."/>
        </authorList>
    </citation>
    <scope>NUCLEOTIDE SEQUENCE [LARGE SCALE GENOMIC DNA]</scope>
    <source>
        <strain evidence="3">SURF_5</strain>
    </source>
</reference>
<dbReference type="AlphaFoldDB" id="A0A3A4P5R0"/>
<comment type="caution">
    <text evidence="3">The sequence shown here is derived from an EMBL/GenBank/DDBJ whole genome shotgun (WGS) entry which is preliminary data.</text>
</comment>
<protein>
    <submittedName>
        <fullName evidence="3">Flagella basal body P-ring formation protein FlgA</fullName>
    </submittedName>
</protein>
<evidence type="ECO:0000256" key="1">
    <source>
        <dbReference type="SAM" id="SignalP"/>
    </source>
</evidence>
<keyword evidence="1" id="KW-0732">Signal</keyword>
<feature type="domain" description="Flagella basal body P-ring formation protein FlgA SAF" evidence="2">
    <location>
        <begin position="202"/>
        <end position="323"/>
    </location>
</feature>
<feature type="signal peptide" evidence="1">
    <location>
        <begin position="1"/>
        <end position="28"/>
    </location>
</feature>
<dbReference type="Pfam" id="PF13144">
    <property type="entry name" value="ChapFlgA"/>
    <property type="match status" value="1"/>
</dbReference>
<dbReference type="NCBIfam" id="TIGR03170">
    <property type="entry name" value="flgA_cterm"/>
    <property type="match status" value="1"/>
</dbReference>